<accession>A0ABN0NZ41</accession>
<sequence length="255" mass="29816">MSNTDINTKTELVKEKTGVWHYSSILLKNGGIKNTGRNQYILMLWLKEKNKQIIQNDYIIKNSNIEIPASKNDLLKIICVQLKINQTATEYYNLMECSHEKDGAIEVAKYIVDEIKTNIKSKEASEIYDYLDYKIYIEKYYDKNSFAPPPDPIVIKGIGVAKWIAMVDTDKPWDHKEKIKKQFHYCAVNRPLKSGTPSESFYHKYNYHDYYLDVWSNIYFGFVGKYCGFSDSFLLLGSNAQQMCYQQNVIISKWK</sequence>
<dbReference type="Proteomes" id="UP000016649">
    <property type="component" value="Unassembled WGS sequence"/>
</dbReference>
<gene>
    <name evidence="2" type="ORF">HMPREF9193_01242</name>
</gene>
<evidence type="ECO:0000259" key="1">
    <source>
        <dbReference type="Pfam" id="PF15607"/>
    </source>
</evidence>
<dbReference type="InterPro" id="IPR028946">
    <property type="entry name" value="Ntox44"/>
</dbReference>
<evidence type="ECO:0000313" key="2">
    <source>
        <dbReference type="EMBL" id="ERJ93240.1"/>
    </source>
</evidence>
<feature type="domain" description="Bacterial toxin 44" evidence="1">
    <location>
        <begin position="162"/>
        <end position="245"/>
    </location>
</feature>
<protein>
    <recommendedName>
        <fullName evidence="1">Bacterial toxin 44 domain-containing protein</fullName>
    </recommendedName>
</protein>
<dbReference type="Pfam" id="PF15607">
    <property type="entry name" value="Ntox44"/>
    <property type="match status" value="1"/>
</dbReference>
<dbReference type="RefSeq" id="WP_021687451.1">
    <property type="nucleotide sequence ID" value="NZ_KI260566.1"/>
</dbReference>
<evidence type="ECO:0000313" key="3">
    <source>
        <dbReference type="Proteomes" id="UP000016649"/>
    </source>
</evidence>
<organism evidence="2 3">
    <name type="scientific">Treponema lecithinolyticum ATCC 700332</name>
    <dbReference type="NCBI Taxonomy" id="1321815"/>
    <lineage>
        <taxon>Bacteria</taxon>
        <taxon>Pseudomonadati</taxon>
        <taxon>Spirochaetota</taxon>
        <taxon>Spirochaetia</taxon>
        <taxon>Spirochaetales</taxon>
        <taxon>Treponemataceae</taxon>
        <taxon>Treponema</taxon>
    </lineage>
</organism>
<reference evidence="2 3" key="1">
    <citation type="submission" date="2013-08" db="EMBL/GenBank/DDBJ databases">
        <authorList>
            <person name="Weinstock G."/>
            <person name="Sodergren E."/>
            <person name="Wylie T."/>
            <person name="Fulton L."/>
            <person name="Fulton R."/>
            <person name="Fronick C."/>
            <person name="O'Laughlin M."/>
            <person name="Godfrey J."/>
            <person name="Miner T."/>
            <person name="Herter B."/>
            <person name="Appelbaum E."/>
            <person name="Cordes M."/>
            <person name="Lek S."/>
            <person name="Wollam A."/>
            <person name="Pepin K.H."/>
            <person name="Palsikar V.B."/>
            <person name="Mitreva M."/>
            <person name="Wilson R.K."/>
        </authorList>
    </citation>
    <scope>NUCLEOTIDE SEQUENCE [LARGE SCALE GENOMIC DNA]</scope>
    <source>
        <strain evidence="2 3">ATCC 700332</strain>
    </source>
</reference>
<keyword evidence="3" id="KW-1185">Reference proteome</keyword>
<comment type="caution">
    <text evidence="2">The sequence shown here is derived from an EMBL/GenBank/DDBJ whole genome shotgun (WGS) entry which is preliminary data.</text>
</comment>
<dbReference type="EMBL" id="AWVH01000030">
    <property type="protein sequence ID" value="ERJ93240.1"/>
    <property type="molecule type" value="Genomic_DNA"/>
</dbReference>
<name>A0ABN0NZ41_TRELE</name>
<proteinExistence type="predicted"/>